<dbReference type="Proteomes" id="UP000218209">
    <property type="component" value="Unassembled WGS sequence"/>
</dbReference>
<feature type="signal peptide" evidence="2">
    <location>
        <begin position="1"/>
        <end position="22"/>
    </location>
</feature>
<accession>A0A1X6PIV7</accession>
<reference evidence="4 5" key="1">
    <citation type="submission" date="2017-03" db="EMBL/GenBank/DDBJ databases">
        <title>WGS assembly of Porphyra umbilicalis.</title>
        <authorList>
            <person name="Brawley S.H."/>
            <person name="Blouin N.A."/>
            <person name="Ficko-Blean E."/>
            <person name="Wheeler G.L."/>
            <person name="Lohr M."/>
            <person name="Goodson H.V."/>
            <person name="Jenkins J.W."/>
            <person name="Blaby-Haas C.E."/>
            <person name="Helliwell K.E."/>
            <person name="Chan C."/>
            <person name="Marriage T."/>
            <person name="Bhattacharya D."/>
            <person name="Klein A.S."/>
            <person name="Badis Y."/>
            <person name="Brodie J."/>
            <person name="Cao Y."/>
            <person name="Collen J."/>
            <person name="Dittami S.M."/>
            <person name="Gachon C.M."/>
            <person name="Green B.R."/>
            <person name="Karpowicz S."/>
            <person name="Kim J.W."/>
            <person name="Kudahl U."/>
            <person name="Lin S."/>
            <person name="Michel G."/>
            <person name="Mittag M."/>
            <person name="Olson B.J."/>
            <person name="Pangilinan J."/>
            <person name="Peng Y."/>
            <person name="Qiu H."/>
            <person name="Shu S."/>
            <person name="Singer J.T."/>
            <person name="Smith A.G."/>
            <person name="Sprecher B.N."/>
            <person name="Wagner V."/>
            <person name="Wang W."/>
            <person name="Wang Z.-Y."/>
            <person name="Yan J."/>
            <person name="Yarish C."/>
            <person name="Zoeuner-Riek S."/>
            <person name="Zhuang Y."/>
            <person name="Zou Y."/>
            <person name="Lindquist E.A."/>
            <person name="Grimwood J."/>
            <person name="Barry K."/>
            <person name="Rokhsar D.S."/>
            <person name="Schmutz J."/>
            <person name="Stiller J.W."/>
            <person name="Grossman A.R."/>
            <person name="Prochnik S.E."/>
        </authorList>
    </citation>
    <scope>NUCLEOTIDE SEQUENCE [LARGE SCALE GENOMIC DNA]</scope>
    <source>
        <strain evidence="4">4086291</strain>
    </source>
</reference>
<dbReference type="InterPro" id="IPR013320">
    <property type="entry name" value="ConA-like_dom_sf"/>
</dbReference>
<sequence>MVRSVAATVAVLLLSFVAGSAAESEGGSATPTSEPGYDAPGSICRFKDTLAAAKLQIKPKWSHGIDDLSAFARQEFHAANDSMVFVQAGKAARSELRFRAEWSTASAARRRLFGLVHLPPPGPTAEQFTWLQIHGGKAAGVPLLRLYWLRDGRRGHTRVRDALLAVVRLNVGEAGDGARITKVFYLGQRPEGPFYADVRVQANTLTVLINGAPKVVASVAYWSQYQNNFKAGVYVQKAGEPVVVRYLGLKEYPSPAAAGVADPPPPRPRGGARGARLRRPAGARARARADARPAAVARARFDVGAGARRRRAVLRRPPRTAGALAGAYPPAAAAAVAPR</sequence>
<feature type="compositionally biased region" description="Low complexity" evidence="1">
    <location>
        <begin position="319"/>
        <end position="339"/>
    </location>
</feature>
<evidence type="ECO:0000256" key="2">
    <source>
        <dbReference type="SAM" id="SignalP"/>
    </source>
</evidence>
<feature type="region of interest" description="Disordered" evidence="1">
    <location>
        <begin position="257"/>
        <end position="291"/>
    </location>
</feature>
<proteinExistence type="predicted"/>
<dbReference type="SUPFAM" id="SSF49899">
    <property type="entry name" value="Concanavalin A-like lectins/glucanases"/>
    <property type="match status" value="1"/>
</dbReference>
<protein>
    <recommendedName>
        <fullName evidence="3">Alginate lyase 2 domain-containing protein</fullName>
    </recommendedName>
</protein>
<organism evidence="4 5">
    <name type="scientific">Porphyra umbilicalis</name>
    <name type="common">Purple laver</name>
    <name type="synonym">Red alga</name>
    <dbReference type="NCBI Taxonomy" id="2786"/>
    <lineage>
        <taxon>Eukaryota</taxon>
        <taxon>Rhodophyta</taxon>
        <taxon>Bangiophyceae</taxon>
        <taxon>Bangiales</taxon>
        <taxon>Bangiaceae</taxon>
        <taxon>Porphyra</taxon>
    </lineage>
</organism>
<gene>
    <name evidence="4" type="ORF">BU14_0032s0072</name>
</gene>
<evidence type="ECO:0000313" key="5">
    <source>
        <dbReference type="Proteomes" id="UP000218209"/>
    </source>
</evidence>
<keyword evidence="2" id="KW-0732">Signal</keyword>
<dbReference type="Pfam" id="PF08787">
    <property type="entry name" value="Alginate_lyase2"/>
    <property type="match status" value="1"/>
</dbReference>
<feature type="region of interest" description="Disordered" evidence="1">
    <location>
        <begin position="315"/>
        <end position="339"/>
    </location>
</feature>
<feature type="chain" id="PRO_5013208195" description="Alginate lyase 2 domain-containing protein" evidence="2">
    <location>
        <begin position="23"/>
        <end position="339"/>
    </location>
</feature>
<dbReference type="AlphaFoldDB" id="A0A1X6PIV7"/>
<dbReference type="InterPro" id="IPR014895">
    <property type="entry name" value="Alginate_lyase_2"/>
</dbReference>
<name>A0A1X6PIV7_PORUM</name>
<evidence type="ECO:0000256" key="1">
    <source>
        <dbReference type="SAM" id="MobiDB-lite"/>
    </source>
</evidence>
<keyword evidence="5" id="KW-1185">Reference proteome</keyword>
<dbReference type="EMBL" id="KV918768">
    <property type="protein sequence ID" value="OSX80814.1"/>
    <property type="molecule type" value="Genomic_DNA"/>
</dbReference>
<feature type="domain" description="Alginate lyase 2" evidence="3">
    <location>
        <begin position="76"/>
        <end position="238"/>
    </location>
</feature>
<evidence type="ECO:0000313" key="4">
    <source>
        <dbReference type="EMBL" id="OSX80814.1"/>
    </source>
</evidence>
<evidence type="ECO:0000259" key="3">
    <source>
        <dbReference type="Pfam" id="PF08787"/>
    </source>
</evidence>
<dbReference type="Gene3D" id="2.60.120.200">
    <property type="match status" value="1"/>
</dbReference>